<evidence type="ECO:0000256" key="5">
    <source>
        <dbReference type="ARBA" id="ARBA00022597"/>
    </source>
</evidence>
<keyword evidence="6 11" id="KW-0812">Transmembrane</keyword>
<feature type="domain" description="ABC transmembrane type-2" evidence="12">
    <location>
        <begin position="55"/>
        <end position="281"/>
    </location>
</feature>
<keyword evidence="10 11" id="KW-0472">Membrane</keyword>
<evidence type="ECO:0000256" key="4">
    <source>
        <dbReference type="ARBA" id="ARBA00022475"/>
    </source>
</evidence>
<name>A0A9N8MPL5_9BURK</name>
<dbReference type="InterPro" id="IPR047817">
    <property type="entry name" value="ABC2_TM_bact-type"/>
</dbReference>
<protein>
    <recommendedName>
        <fullName evidence="11">Transport permease protein</fullName>
    </recommendedName>
</protein>
<dbReference type="PANTHER" id="PTHR30413:SF10">
    <property type="entry name" value="CAPSULE POLYSACCHARIDE EXPORT INNER-MEMBRANE PROTEIN CTRC"/>
    <property type="match status" value="1"/>
</dbReference>
<evidence type="ECO:0000256" key="3">
    <source>
        <dbReference type="ARBA" id="ARBA00022448"/>
    </source>
</evidence>
<feature type="transmembrane region" description="Helical" evidence="11">
    <location>
        <begin position="165"/>
        <end position="192"/>
    </location>
</feature>
<comment type="subcellular location">
    <subcellularLocation>
        <location evidence="11">Cell inner membrane</location>
        <topology evidence="11">Multi-pass membrane protein</topology>
    </subcellularLocation>
    <subcellularLocation>
        <location evidence="1">Cell membrane</location>
        <topology evidence="1">Multi-pass membrane protein</topology>
    </subcellularLocation>
</comment>
<comment type="caution">
    <text evidence="13">The sequence shown here is derived from an EMBL/GenBank/DDBJ whole genome shotgun (WGS) entry which is preliminary data.</text>
</comment>
<keyword evidence="8 11" id="KW-1133">Transmembrane helix</keyword>
<accession>A0A9N8MPL5</accession>
<evidence type="ECO:0000313" key="13">
    <source>
        <dbReference type="EMBL" id="CAE6882531.1"/>
    </source>
</evidence>
<keyword evidence="9" id="KW-0625">Polysaccharide transport</keyword>
<proteinExistence type="inferred from homology"/>
<dbReference type="InterPro" id="IPR000412">
    <property type="entry name" value="ABC_2_transport"/>
</dbReference>
<comment type="similarity">
    <text evidence="2 11">Belongs to the ABC-2 integral membrane protein family.</text>
</comment>
<sequence>MNQINSREVSHHTMPIINVLVSTPRSLIGTIVRNASLIFQMTKREVVGRYRGSVFGLAWSFFNPLLMLAVYSFVFSFVFKSRWSGDVDQGHARFAMMLFVGMTVHGLFAECINRAPHLILNNPSYVKKIVFPLEILPVVALLSAFFHTVVSLLVLLIGFVLIRHYVFWTVVFLPIVLLPLMFVSLGVGWFLAATGVFIRDIGQITGLLTTVLMFLSPVFYPASSLPEKYRFWLELNPLTFFIEQSRGVLLEGQVPNFALLGMYLIGGFVVACAGFVCFQSARRGFADVL</sequence>
<feature type="transmembrane region" description="Helical" evidence="11">
    <location>
        <begin position="91"/>
        <end position="112"/>
    </location>
</feature>
<evidence type="ECO:0000256" key="6">
    <source>
        <dbReference type="ARBA" id="ARBA00022692"/>
    </source>
</evidence>
<dbReference type="GO" id="GO:0015920">
    <property type="term" value="P:lipopolysaccharide transport"/>
    <property type="evidence" value="ECO:0007669"/>
    <property type="project" value="TreeGrafter"/>
</dbReference>
<evidence type="ECO:0000256" key="2">
    <source>
        <dbReference type="ARBA" id="ARBA00007783"/>
    </source>
</evidence>
<dbReference type="Pfam" id="PF01061">
    <property type="entry name" value="ABC2_membrane"/>
    <property type="match status" value="1"/>
</dbReference>
<dbReference type="Proteomes" id="UP000675121">
    <property type="component" value="Unassembled WGS sequence"/>
</dbReference>
<evidence type="ECO:0000256" key="1">
    <source>
        <dbReference type="ARBA" id="ARBA00004651"/>
    </source>
</evidence>
<dbReference type="PIRSF" id="PIRSF006648">
    <property type="entry name" value="DrrB"/>
    <property type="match status" value="1"/>
</dbReference>
<keyword evidence="14" id="KW-1185">Reference proteome</keyword>
<dbReference type="InterPro" id="IPR013525">
    <property type="entry name" value="ABC2_TM"/>
</dbReference>
<evidence type="ECO:0000256" key="7">
    <source>
        <dbReference type="ARBA" id="ARBA00022903"/>
    </source>
</evidence>
<feature type="transmembrane region" description="Helical" evidence="11">
    <location>
        <begin position="133"/>
        <end position="159"/>
    </location>
</feature>
<evidence type="ECO:0000256" key="8">
    <source>
        <dbReference type="ARBA" id="ARBA00022989"/>
    </source>
</evidence>
<dbReference type="GO" id="GO:0015774">
    <property type="term" value="P:polysaccharide transport"/>
    <property type="evidence" value="ECO:0007669"/>
    <property type="project" value="UniProtKB-KW"/>
</dbReference>
<organism evidence="13 14">
    <name type="scientific">Paraburkholderia domus</name>
    <dbReference type="NCBI Taxonomy" id="2793075"/>
    <lineage>
        <taxon>Bacteria</taxon>
        <taxon>Pseudomonadati</taxon>
        <taxon>Pseudomonadota</taxon>
        <taxon>Betaproteobacteria</taxon>
        <taxon>Burkholderiales</taxon>
        <taxon>Burkholderiaceae</taxon>
        <taxon>Paraburkholderia</taxon>
    </lineage>
</organism>
<evidence type="ECO:0000256" key="9">
    <source>
        <dbReference type="ARBA" id="ARBA00023047"/>
    </source>
</evidence>
<evidence type="ECO:0000256" key="11">
    <source>
        <dbReference type="RuleBase" id="RU361157"/>
    </source>
</evidence>
<evidence type="ECO:0000259" key="12">
    <source>
        <dbReference type="PROSITE" id="PS51012"/>
    </source>
</evidence>
<feature type="transmembrane region" description="Helical" evidence="11">
    <location>
        <begin position="257"/>
        <end position="278"/>
    </location>
</feature>
<dbReference type="PROSITE" id="PS51012">
    <property type="entry name" value="ABC_TM2"/>
    <property type="match status" value="1"/>
</dbReference>
<keyword evidence="5" id="KW-0762">Sugar transport</keyword>
<keyword evidence="7" id="KW-0972">Capsule biogenesis/degradation</keyword>
<feature type="transmembrane region" description="Helical" evidence="11">
    <location>
        <begin position="54"/>
        <end position="79"/>
    </location>
</feature>
<dbReference type="GO" id="GO:0043190">
    <property type="term" value="C:ATP-binding cassette (ABC) transporter complex"/>
    <property type="evidence" value="ECO:0007669"/>
    <property type="project" value="InterPro"/>
</dbReference>
<dbReference type="EMBL" id="CAJNAS010000005">
    <property type="protein sequence ID" value="CAE6882531.1"/>
    <property type="molecule type" value="Genomic_DNA"/>
</dbReference>
<dbReference type="GO" id="GO:0140359">
    <property type="term" value="F:ABC-type transporter activity"/>
    <property type="evidence" value="ECO:0007669"/>
    <property type="project" value="InterPro"/>
</dbReference>
<dbReference type="AlphaFoldDB" id="A0A9N8MPL5"/>
<gene>
    <name evidence="13" type="ORF">R70211_02209</name>
</gene>
<reference evidence="13" key="1">
    <citation type="submission" date="2021-02" db="EMBL/GenBank/DDBJ databases">
        <authorList>
            <person name="Vanwijnsberghe S."/>
        </authorList>
    </citation>
    <scope>NUCLEOTIDE SEQUENCE</scope>
    <source>
        <strain evidence="13">R-70211</strain>
    </source>
</reference>
<evidence type="ECO:0000313" key="14">
    <source>
        <dbReference type="Proteomes" id="UP000675121"/>
    </source>
</evidence>
<dbReference type="PANTHER" id="PTHR30413">
    <property type="entry name" value="INNER MEMBRANE TRANSPORT PERMEASE"/>
    <property type="match status" value="1"/>
</dbReference>
<feature type="transmembrane region" description="Helical" evidence="11">
    <location>
        <begin position="204"/>
        <end position="222"/>
    </location>
</feature>
<keyword evidence="3 11" id="KW-0813">Transport</keyword>
<keyword evidence="4 11" id="KW-1003">Cell membrane</keyword>
<evidence type="ECO:0000256" key="10">
    <source>
        <dbReference type="ARBA" id="ARBA00023136"/>
    </source>
</evidence>
<dbReference type="PRINTS" id="PR00164">
    <property type="entry name" value="ABC2TRNSPORT"/>
</dbReference>